<sequence length="600" mass="63934">MAPRGKGLILVTAIASELTADDVKSIRKKYGLKGLKAAAPDQGDRAHLPPPGKMTVYLKFLELGLKFPPPFVEALMQAYGMPLAQWAPNAIPFILGFLHIYHTVGVKADMLLFRCFFKMARSRQNYTRWFNFQHNTTTGSHIEKIKSFGRILPHIEVEKNMQIIYEHAAGIPEFSTDSWRLVLILCRLELVIMGQSLYSKPAALSAKNIGGATASKKRKSGGDGSRSGTVPSLSQEEGGKRNNSATTGSRPPVGTTRIPVRTAITAFGALVATSGVVVDTTASQVGGASAATVELDPPNVVCSQLGTIPRPVGPKDAILQCMSGLGQWAMCSADLADQVTKLKKELAEKDSIQNSMIMALVGAHDVLAEIHDHYDSGGDDSYWEIRKLCATQESPQVILHLACDPTPLFDTTAGIATPPLSLSRSSDEEGSSGGGDDGAGTSNPPLMVEKTTFPPLGGGETHPQGGGEEGSRPGEAFFEVVNNSGPSISGVAPDNVLTVTGATPAVGGVASAGNPVATRVAKGGLVGMKILDPNVKTGESLYYHCIVSCLLDAPCAGEQDREGKERQLRELVRSMYAIEFQALGSVLRRCQSDYWKNEYL</sequence>
<protein>
    <submittedName>
        <fullName evidence="3">OLC1v1007888C1</fullName>
    </submittedName>
</protein>
<feature type="compositionally biased region" description="Gly residues" evidence="1">
    <location>
        <begin position="456"/>
        <end position="468"/>
    </location>
</feature>
<evidence type="ECO:0000313" key="4">
    <source>
        <dbReference type="Proteomes" id="UP001161247"/>
    </source>
</evidence>
<accession>A0AAV1DKT9</accession>
<dbReference type="Pfam" id="PF04195">
    <property type="entry name" value="Transposase_28"/>
    <property type="match status" value="1"/>
</dbReference>
<reference evidence="3" key="1">
    <citation type="submission" date="2023-03" db="EMBL/GenBank/DDBJ databases">
        <authorList>
            <person name="Julca I."/>
        </authorList>
    </citation>
    <scope>NUCLEOTIDE SEQUENCE</scope>
</reference>
<proteinExistence type="predicted"/>
<evidence type="ECO:0000313" key="3">
    <source>
        <dbReference type="EMBL" id="CAI9108318.1"/>
    </source>
</evidence>
<gene>
    <name evidence="3" type="ORF">OLC1_LOCUS16423</name>
</gene>
<name>A0AAV1DKT9_OLDCO</name>
<dbReference type="Proteomes" id="UP001161247">
    <property type="component" value="Chromosome 6"/>
</dbReference>
<dbReference type="InterPro" id="IPR007321">
    <property type="entry name" value="Transposase_28"/>
</dbReference>
<dbReference type="EMBL" id="OX459123">
    <property type="protein sequence ID" value="CAI9108318.1"/>
    <property type="molecule type" value="Genomic_DNA"/>
</dbReference>
<evidence type="ECO:0000256" key="1">
    <source>
        <dbReference type="SAM" id="MobiDB-lite"/>
    </source>
</evidence>
<feature type="compositionally biased region" description="Polar residues" evidence="1">
    <location>
        <begin position="229"/>
        <end position="249"/>
    </location>
</feature>
<feature type="region of interest" description="Disordered" evidence="1">
    <location>
        <begin position="212"/>
        <end position="256"/>
    </location>
</feature>
<feature type="region of interest" description="Disordered" evidence="1">
    <location>
        <begin position="414"/>
        <end position="474"/>
    </location>
</feature>
<evidence type="ECO:0000259" key="2">
    <source>
        <dbReference type="Pfam" id="PF04195"/>
    </source>
</evidence>
<feature type="domain" description="Transposase (putative) gypsy type" evidence="2">
    <location>
        <begin position="56"/>
        <end position="119"/>
    </location>
</feature>
<keyword evidence="4" id="KW-1185">Reference proteome</keyword>
<dbReference type="AlphaFoldDB" id="A0AAV1DKT9"/>
<organism evidence="3 4">
    <name type="scientific">Oldenlandia corymbosa var. corymbosa</name>
    <dbReference type="NCBI Taxonomy" id="529605"/>
    <lineage>
        <taxon>Eukaryota</taxon>
        <taxon>Viridiplantae</taxon>
        <taxon>Streptophyta</taxon>
        <taxon>Embryophyta</taxon>
        <taxon>Tracheophyta</taxon>
        <taxon>Spermatophyta</taxon>
        <taxon>Magnoliopsida</taxon>
        <taxon>eudicotyledons</taxon>
        <taxon>Gunneridae</taxon>
        <taxon>Pentapetalae</taxon>
        <taxon>asterids</taxon>
        <taxon>lamiids</taxon>
        <taxon>Gentianales</taxon>
        <taxon>Rubiaceae</taxon>
        <taxon>Rubioideae</taxon>
        <taxon>Spermacoceae</taxon>
        <taxon>Hedyotis-Oldenlandia complex</taxon>
        <taxon>Oldenlandia</taxon>
    </lineage>
</organism>